<dbReference type="InterPro" id="IPR052125">
    <property type="entry name" value="KLHDC10"/>
</dbReference>
<organism evidence="3 4">
    <name type="scientific">Plectus sambesii</name>
    <dbReference type="NCBI Taxonomy" id="2011161"/>
    <lineage>
        <taxon>Eukaryota</taxon>
        <taxon>Metazoa</taxon>
        <taxon>Ecdysozoa</taxon>
        <taxon>Nematoda</taxon>
        <taxon>Chromadorea</taxon>
        <taxon>Plectida</taxon>
        <taxon>Plectina</taxon>
        <taxon>Plectoidea</taxon>
        <taxon>Plectidae</taxon>
        <taxon>Plectus</taxon>
    </lineage>
</organism>
<dbReference type="SUPFAM" id="SSF117281">
    <property type="entry name" value="Kelch motif"/>
    <property type="match status" value="2"/>
</dbReference>
<accession>A0A914VTJ2</accession>
<keyword evidence="1" id="KW-0880">Kelch repeat</keyword>
<evidence type="ECO:0000256" key="1">
    <source>
        <dbReference type="ARBA" id="ARBA00022441"/>
    </source>
</evidence>
<evidence type="ECO:0000256" key="2">
    <source>
        <dbReference type="ARBA" id="ARBA00022737"/>
    </source>
</evidence>
<dbReference type="Gene3D" id="2.120.10.80">
    <property type="entry name" value="Kelch-type beta propeller"/>
    <property type="match status" value="2"/>
</dbReference>
<dbReference type="AlphaFoldDB" id="A0A914VTJ2"/>
<sequence>MEENAVEEESTLPKGVTGHRIAVAGSSGIFLVGGWNPTVDDGTGSFDRNYVREVWKYNASTGLWSKLRCSSDTAPLEMASHCMTSLGSKRLLCFGGSLSSIGQECSNRCHWYFVKEQIWQEIACNGNIPPQNLHHWFGQASFHCREENALYVASGVLSGPMLINRLDVSSCEWTALPAEADTKASFADCPGLVRHEIVVWKGELFVLGGGLDFQNAGPPELQLGQLPTFDLSSKRWSLTPCFGPPEVLTLWPFASSVVLHKDALFLCGGLDIGEANNRVLREILRLDLVTKTWSVFGLLPRPLWFHASSVTDEGELFVFGGCPLLNYNGPRNNELVTINVDVCSLQTLAWRVLMADGRGAQIASLSVDTLRSIGLSDQFVKMLAF</sequence>
<keyword evidence="3" id="KW-1185">Reference proteome</keyword>
<evidence type="ECO:0000313" key="3">
    <source>
        <dbReference type="Proteomes" id="UP000887566"/>
    </source>
</evidence>
<dbReference type="Proteomes" id="UP000887566">
    <property type="component" value="Unplaced"/>
</dbReference>
<dbReference type="WBParaSite" id="PSAMB.scaffold2369size23586.g17537.t1">
    <property type="protein sequence ID" value="PSAMB.scaffold2369size23586.g17537.t1"/>
    <property type="gene ID" value="PSAMB.scaffold2369size23586.g17537"/>
</dbReference>
<protein>
    <submittedName>
        <fullName evidence="4">Uncharacterized protein</fullName>
    </submittedName>
</protein>
<evidence type="ECO:0000313" key="4">
    <source>
        <dbReference type="WBParaSite" id="PSAMB.scaffold2369size23586.g17537.t1"/>
    </source>
</evidence>
<name>A0A914VTJ2_9BILA</name>
<proteinExistence type="predicted"/>
<dbReference type="GO" id="GO:0032874">
    <property type="term" value="P:positive regulation of stress-activated MAPK cascade"/>
    <property type="evidence" value="ECO:0007669"/>
    <property type="project" value="TreeGrafter"/>
</dbReference>
<keyword evidence="2" id="KW-0677">Repeat</keyword>
<dbReference type="PANTHER" id="PTHR46428">
    <property type="entry name" value="KELCH DOMAIN-CONTAINING PROTEIN 10"/>
    <property type="match status" value="1"/>
</dbReference>
<dbReference type="PANTHER" id="PTHR46428:SF1">
    <property type="entry name" value="KELCH DOMAIN-CONTAINING PROTEIN 10"/>
    <property type="match status" value="1"/>
</dbReference>
<reference evidence="4" key="1">
    <citation type="submission" date="2022-11" db="UniProtKB">
        <authorList>
            <consortium name="WormBaseParasite"/>
        </authorList>
    </citation>
    <scope>IDENTIFICATION</scope>
</reference>
<dbReference type="InterPro" id="IPR015915">
    <property type="entry name" value="Kelch-typ_b-propeller"/>
</dbReference>
<dbReference type="Pfam" id="PF24681">
    <property type="entry name" value="Kelch_KLHDC2_KLHL20_DRC7"/>
    <property type="match status" value="1"/>
</dbReference>